<feature type="coiled-coil region" evidence="1">
    <location>
        <begin position="68"/>
        <end position="102"/>
    </location>
</feature>
<dbReference type="Proteomes" id="UP000886687">
    <property type="component" value="Unassembled WGS sequence"/>
</dbReference>
<keyword evidence="1" id="KW-0175">Coiled coil</keyword>
<accession>A0A9E4K5J3</accession>
<organism evidence="4 5">
    <name type="scientific">Candidatus Thiodiazotropha lotti</name>
    <dbReference type="NCBI Taxonomy" id="2792787"/>
    <lineage>
        <taxon>Bacteria</taxon>
        <taxon>Pseudomonadati</taxon>
        <taxon>Pseudomonadota</taxon>
        <taxon>Gammaproteobacteria</taxon>
        <taxon>Chromatiales</taxon>
        <taxon>Sedimenticolaceae</taxon>
        <taxon>Candidatus Thiodiazotropha</taxon>
    </lineage>
</organism>
<feature type="region of interest" description="Disordered" evidence="2">
    <location>
        <begin position="47"/>
        <end position="66"/>
    </location>
</feature>
<evidence type="ECO:0000256" key="1">
    <source>
        <dbReference type="SAM" id="Coils"/>
    </source>
</evidence>
<evidence type="ECO:0000313" key="4">
    <source>
        <dbReference type="EMBL" id="MCG7939493.1"/>
    </source>
</evidence>
<sequence length="118" mass="13414">MKWIIPFLASTLPLLAQAEIYKCLDEHGKPTFSQRPCGEAAEVITVKPQKRSNPTPSSREEYSEQLEAISTRTEIKKLEREISKLKARKRSLTRKMDAELAALRQKKLYARNNLAGAT</sequence>
<proteinExistence type="predicted"/>
<protein>
    <submittedName>
        <fullName evidence="4">DUF4124 domain-containing protein</fullName>
    </submittedName>
</protein>
<dbReference type="Pfam" id="PF13511">
    <property type="entry name" value="DUF4124"/>
    <property type="match status" value="1"/>
</dbReference>
<comment type="caution">
    <text evidence="4">The sequence shown here is derived from an EMBL/GenBank/DDBJ whole genome shotgun (WGS) entry which is preliminary data.</text>
</comment>
<dbReference type="EMBL" id="JAEPDI010000006">
    <property type="protein sequence ID" value="MCG7939493.1"/>
    <property type="molecule type" value="Genomic_DNA"/>
</dbReference>
<reference evidence="4" key="1">
    <citation type="journal article" date="2021" name="Proc. Natl. Acad. Sci. U.S.A.">
        <title>Global biogeography of chemosynthetic symbionts reveals both localized and globally distributed symbiont groups. .</title>
        <authorList>
            <person name="Osvatic J.T."/>
            <person name="Wilkins L.G.E."/>
            <person name="Leibrecht L."/>
            <person name="Leray M."/>
            <person name="Zauner S."/>
            <person name="Polzin J."/>
            <person name="Camacho Y."/>
            <person name="Gros O."/>
            <person name="van Gils J.A."/>
            <person name="Eisen J.A."/>
            <person name="Petersen J.M."/>
            <person name="Yuen B."/>
        </authorList>
    </citation>
    <scope>NUCLEOTIDE SEQUENCE</scope>
    <source>
        <strain evidence="4">MAGL173</strain>
    </source>
</reference>
<dbReference type="InterPro" id="IPR025392">
    <property type="entry name" value="DUF4124"/>
</dbReference>
<name>A0A9E4K5J3_9GAMM</name>
<evidence type="ECO:0000256" key="2">
    <source>
        <dbReference type="SAM" id="MobiDB-lite"/>
    </source>
</evidence>
<feature type="domain" description="DUF4124" evidence="3">
    <location>
        <begin position="8"/>
        <end position="58"/>
    </location>
</feature>
<dbReference type="AlphaFoldDB" id="A0A9E4K5J3"/>
<evidence type="ECO:0000259" key="3">
    <source>
        <dbReference type="Pfam" id="PF13511"/>
    </source>
</evidence>
<evidence type="ECO:0000313" key="5">
    <source>
        <dbReference type="Proteomes" id="UP000886687"/>
    </source>
</evidence>
<gene>
    <name evidence="4" type="ORF">JAZ04_11670</name>
</gene>